<gene>
    <name evidence="7" type="ORF">MD483_19900</name>
</gene>
<keyword evidence="5 6" id="KW-0472">Membrane</keyword>
<dbReference type="AlphaFoldDB" id="A0A9X3CHN5"/>
<protein>
    <submittedName>
        <fullName evidence="7">LysE family translocator</fullName>
    </submittedName>
</protein>
<evidence type="ECO:0000256" key="1">
    <source>
        <dbReference type="ARBA" id="ARBA00004651"/>
    </source>
</evidence>
<organism evidence="7 8">
    <name type="scientific">Vibrio paucivorans</name>
    <dbReference type="NCBI Taxonomy" id="2829489"/>
    <lineage>
        <taxon>Bacteria</taxon>
        <taxon>Pseudomonadati</taxon>
        <taxon>Pseudomonadota</taxon>
        <taxon>Gammaproteobacteria</taxon>
        <taxon>Vibrionales</taxon>
        <taxon>Vibrionaceae</taxon>
        <taxon>Vibrio</taxon>
    </lineage>
</organism>
<keyword evidence="8" id="KW-1185">Reference proteome</keyword>
<accession>A0A9X3CHN5</accession>
<name>A0A9X3CHN5_9VIBR</name>
<dbReference type="GO" id="GO:0015171">
    <property type="term" value="F:amino acid transmembrane transporter activity"/>
    <property type="evidence" value="ECO:0007669"/>
    <property type="project" value="TreeGrafter"/>
</dbReference>
<evidence type="ECO:0000256" key="6">
    <source>
        <dbReference type="SAM" id="Phobius"/>
    </source>
</evidence>
<dbReference type="GO" id="GO:0005886">
    <property type="term" value="C:plasma membrane"/>
    <property type="evidence" value="ECO:0007669"/>
    <property type="project" value="UniProtKB-SubCell"/>
</dbReference>
<reference evidence="7" key="1">
    <citation type="submission" date="2022-02" db="EMBL/GenBank/DDBJ databases">
        <title>Vibrio sp. nov., a new bacterium isolated from Bohai sea, China.</title>
        <authorList>
            <person name="Yuan Y."/>
        </authorList>
    </citation>
    <scope>NUCLEOTIDE SEQUENCE</scope>
    <source>
        <strain evidence="7">DBSS07</strain>
    </source>
</reference>
<dbReference type="Pfam" id="PF01810">
    <property type="entry name" value="LysE"/>
    <property type="match status" value="1"/>
</dbReference>
<dbReference type="EMBL" id="JAKRRX010000175">
    <property type="protein sequence ID" value="MCW8336078.1"/>
    <property type="molecule type" value="Genomic_DNA"/>
</dbReference>
<feature type="transmembrane region" description="Helical" evidence="6">
    <location>
        <begin position="173"/>
        <end position="191"/>
    </location>
</feature>
<evidence type="ECO:0000256" key="5">
    <source>
        <dbReference type="ARBA" id="ARBA00023136"/>
    </source>
</evidence>
<dbReference type="GO" id="GO:0033228">
    <property type="term" value="P:cysteine export across plasma membrane"/>
    <property type="evidence" value="ECO:0007669"/>
    <property type="project" value="TreeGrafter"/>
</dbReference>
<proteinExistence type="predicted"/>
<comment type="caution">
    <text evidence="7">The sequence shown here is derived from an EMBL/GenBank/DDBJ whole genome shotgun (WGS) entry which is preliminary data.</text>
</comment>
<feature type="transmembrane region" description="Helical" evidence="6">
    <location>
        <begin position="140"/>
        <end position="161"/>
    </location>
</feature>
<dbReference type="PANTHER" id="PTHR30086:SF20">
    <property type="entry name" value="ARGININE EXPORTER PROTEIN ARGO-RELATED"/>
    <property type="match status" value="1"/>
</dbReference>
<dbReference type="Proteomes" id="UP001155586">
    <property type="component" value="Unassembled WGS sequence"/>
</dbReference>
<evidence type="ECO:0000256" key="3">
    <source>
        <dbReference type="ARBA" id="ARBA00022692"/>
    </source>
</evidence>
<feature type="transmembrane region" description="Helical" evidence="6">
    <location>
        <begin position="74"/>
        <end position="92"/>
    </location>
</feature>
<evidence type="ECO:0000256" key="4">
    <source>
        <dbReference type="ARBA" id="ARBA00022989"/>
    </source>
</evidence>
<sequence>MDFEQLVALTLFAFVSTFTPGPNNIMLMTSGANVGFARTIPHMLGIAVGFSVMLLLVGFGLIGVFNAYPVVHQILKYLSLIYLVYLALKIATSGKAGKVDDFKPLTFLGAASFQWVNPKGWSMALTAITVYSSGNSLAQLLLISLVFMLVNLPSVSFWAAAGRELQRWLTTPMRIKGFNISMAALLLASTVPML</sequence>
<keyword evidence="4 6" id="KW-1133">Transmembrane helix</keyword>
<evidence type="ECO:0000313" key="8">
    <source>
        <dbReference type="Proteomes" id="UP001155586"/>
    </source>
</evidence>
<keyword evidence="3 6" id="KW-0812">Transmembrane</keyword>
<keyword evidence="2" id="KW-1003">Cell membrane</keyword>
<dbReference type="InterPro" id="IPR001123">
    <property type="entry name" value="LeuE-type"/>
</dbReference>
<evidence type="ECO:0000313" key="7">
    <source>
        <dbReference type="EMBL" id="MCW8336078.1"/>
    </source>
</evidence>
<dbReference type="PANTHER" id="PTHR30086">
    <property type="entry name" value="ARGININE EXPORTER PROTEIN ARGO"/>
    <property type="match status" value="1"/>
</dbReference>
<dbReference type="RefSeq" id="WP_265689146.1">
    <property type="nucleotide sequence ID" value="NZ_JAKRRX010000175.1"/>
</dbReference>
<feature type="transmembrane region" description="Helical" evidence="6">
    <location>
        <begin position="47"/>
        <end position="67"/>
    </location>
</feature>
<comment type="subcellular location">
    <subcellularLocation>
        <location evidence="1">Cell membrane</location>
        <topology evidence="1">Multi-pass membrane protein</topology>
    </subcellularLocation>
</comment>
<evidence type="ECO:0000256" key="2">
    <source>
        <dbReference type="ARBA" id="ARBA00022475"/>
    </source>
</evidence>